<comment type="similarity">
    <text evidence="1">Belongs to the TfdA dioxygenase family.</text>
</comment>
<dbReference type="GO" id="GO:0000908">
    <property type="term" value="F:taurine dioxygenase activity"/>
    <property type="evidence" value="ECO:0007669"/>
    <property type="project" value="UniProtKB-EC"/>
</dbReference>
<dbReference type="InterPro" id="IPR003819">
    <property type="entry name" value="TauD/TfdA-like"/>
</dbReference>
<evidence type="ECO:0000256" key="1">
    <source>
        <dbReference type="ARBA" id="ARBA00005896"/>
    </source>
</evidence>
<dbReference type="Proteomes" id="UP001626537">
    <property type="component" value="Chromosome"/>
</dbReference>
<keyword evidence="8" id="KW-1185">Reference proteome</keyword>
<gene>
    <name evidence="7" type="primary">tauD</name>
    <name evidence="7" type="ORF">R0135_16000</name>
</gene>
<keyword evidence="3 7" id="KW-0223">Dioxygenase</keyword>
<keyword evidence="2" id="KW-0479">Metal-binding</keyword>
<sequence length="274" mass="30962">MLSIKPLAGALGAQIHGLDLQKDLNENDIAQLRELLNQYEVIFFRDQDITGKRQRDLARAFGPLQTHPAYKTVEGIPELTILESTPDNPTKIEAWHSDMTFREHPPMGTVLKSVVVPPKGGDTMWSSMTAAYDGLSSAMQSFLGGLTAVHDFSWGFRESIAEPGGRERLSGAIEANPPVRHPVIRVHPETNRKVIFVNSLFTTHIEGLVPAESQAILNFLFTHVARVEFTVRFHWEPHSIAIWDNRSTQHKPVNDYFPAYRRMERITIDGDRPY</sequence>
<keyword evidence="4 7" id="KW-0560">Oxidoreductase</keyword>
<dbReference type="InterPro" id="IPR051323">
    <property type="entry name" value="AtsK-like"/>
</dbReference>
<feature type="domain" description="TauD/TfdA-like" evidence="6">
    <location>
        <begin position="4"/>
        <end position="266"/>
    </location>
</feature>
<accession>A0ABZ0I193</accession>
<evidence type="ECO:0000313" key="8">
    <source>
        <dbReference type="Proteomes" id="UP001626537"/>
    </source>
</evidence>
<evidence type="ECO:0000256" key="5">
    <source>
        <dbReference type="ARBA" id="ARBA00023004"/>
    </source>
</evidence>
<dbReference type="Gene3D" id="3.60.130.10">
    <property type="entry name" value="Clavaminate synthase-like"/>
    <property type="match status" value="1"/>
</dbReference>
<evidence type="ECO:0000256" key="3">
    <source>
        <dbReference type="ARBA" id="ARBA00022964"/>
    </source>
</evidence>
<dbReference type="PANTHER" id="PTHR30468:SF1">
    <property type="entry name" value="ALPHA-KETOGLUTARATE-DEPENDENT SULFONATE DIOXYGENASE"/>
    <property type="match status" value="1"/>
</dbReference>
<organism evidence="7 8">
    <name type="scientific">Congregibacter variabilis</name>
    <dbReference type="NCBI Taxonomy" id="3081200"/>
    <lineage>
        <taxon>Bacteria</taxon>
        <taxon>Pseudomonadati</taxon>
        <taxon>Pseudomonadota</taxon>
        <taxon>Gammaproteobacteria</taxon>
        <taxon>Cellvibrionales</taxon>
        <taxon>Halieaceae</taxon>
        <taxon>Congregibacter</taxon>
    </lineage>
</organism>
<dbReference type="RefSeq" id="WP_407347915.1">
    <property type="nucleotide sequence ID" value="NZ_CP136864.1"/>
</dbReference>
<protein>
    <submittedName>
        <fullName evidence="7">Taurine dioxygenase</fullName>
        <ecNumber evidence="7">1.14.11.17</ecNumber>
    </submittedName>
</protein>
<keyword evidence="5" id="KW-0408">Iron</keyword>
<evidence type="ECO:0000259" key="6">
    <source>
        <dbReference type="Pfam" id="PF02668"/>
    </source>
</evidence>
<dbReference type="InterPro" id="IPR042098">
    <property type="entry name" value="TauD-like_sf"/>
</dbReference>
<evidence type="ECO:0000256" key="4">
    <source>
        <dbReference type="ARBA" id="ARBA00023002"/>
    </source>
</evidence>
<dbReference type="NCBIfam" id="NF007104">
    <property type="entry name" value="PRK09553.1"/>
    <property type="match status" value="1"/>
</dbReference>
<dbReference type="EC" id="1.14.11.17" evidence="7"/>
<dbReference type="PANTHER" id="PTHR30468">
    <property type="entry name" value="ALPHA-KETOGLUTARATE-DEPENDENT SULFONATE DIOXYGENASE"/>
    <property type="match status" value="1"/>
</dbReference>
<name>A0ABZ0I193_9GAMM</name>
<proteinExistence type="inferred from homology"/>
<dbReference type="Pfam" id="PF02668">
    <property type="entry name" value="TauD"/>
    <property type="match status" value="1"/>
</dbReference>
<evidence type="ECO:0000313" key="7">
    <source>
        <dbReference type="EMBL" id="WOJ93267.1"/>
    </source>
</evidence>
<evidence type="ECO:0000256" key="2">
    <source>
        <dbReference type="ARBA" id="ARBA00022723"/>
    </source>
</evidence>
<dbReference type="EMBL" id="CP136864">
    <property type="protein sequence ID" value="WOJ93267.1"/>
    <property type="molecule type" value="Genomic_DNA"/>
</dbReference>
<dbReference type="SUPFAM" id="SSF51197">
    <property type="entry name" value="Clavaminate synthase-like"/>
    <property type="match status" value="1"/>
</dbReference>
<reference evidence="7 8" key="1">
    <citation type="submission" date="2023-10" db="EMBL/GenBank/DDBJ databases">
        <title>Two novel species belonging to the OM43/NOR5 clade.</title>
        <authorList>
            <person name="Park M."/>
        </authorList>
    </citation>
    <scope>NUCLEOTIDE SEQUENCE [LARGE SCALE GENOMIC DNA]</scope>
    <source>
        <strain evidence="7 8">IMCC43200</strain>
    </source>
</reference>